<evidence type="ECO:0000313" key="1">
    <source>
        <dbReference type="EMBL" id="ATC86049.1"/>
    </source>
</evidence>
<protein>
    <submittedName>
        <fullName evidence="1">Uncharacterized protein</fullName>
    </submittedName>
</protein>
<dbReference type="AlphaFoldDB" id="A0A290S2A9"/>
<accession>A0A290S2A9</accession>
<dbReference type="EMBL" id="CP011025">
    <property type="protein sequence ID" value="ATC86049.1"/>
    <property type="molecule type" value="Genomic_DNA"/>
</dbReference>
<name>A0A290S2A9_9GAMM</name>
<gene>
    <name evidence="1" type="ORF">PARC_a1428</name>
</gene>
<evidence type="ECO:0000313" key="2">
    <source>
        <dbReference type="Proteomes" id="UP000016505"/>
    </source>
</evidence>
<proteinExistence type="predicted"/>
<dbReference type="KEGG" id="part:PARC_a1428"/>
<organism evidence="1 2">
    <name type="scientific">Pseudoalteromonas arctica A 37-1-2</name>
    <dbReference type="NCBI Taxonomy" id="1117313"/>
    <lineage>
        <taxon>Bacteria</taxon>
        <taxon>Pseudomonadati</taxon>
        <taxon>Pseudomonadota</taxon>
        <taxon>Gammaproteobacteria</taxon>
        <taxon>Alteromonadales</taxon>
        <taxon>Pseudoalteromonadaceae</taxon>
        <taxon>Pseudoalteromonas</taxon>
    </lineage>
</organism>
<dbReference type="PROSITE" id="PS51257">
    <property type="entry name" value="PROKAR_LIPOPROTEIN"/>
    <property type="match status" value="1"/>
</dbReference>
<dbReference type="Proteomes" id="UP000016505">
    <property type="component" value="Chromosome I"/>
</dbReference>
<reference evidence="1 2" key="1">
    <citation type="journal article" date="2012" name="J. Bacteriol.">
        <title>Genome sequences of type strains of seven species of the marine bacterium Pseudoalteromonas.</title>
        <authorList>
            <person name="Xie B.B."/>
            <person name="Shu Y.L."/>
            <person name="Qin Q.L."/>
            <person name="Rong J.C."/>
            <person name="Zhang X.Y."/>
            <person name="Chen X.L."/>
            <person name="Shi M."/>
            <person name="He H.L."/>
            <person name="Zhou B.C."/>
            <person name="Zhang Y.Z."/>
        </authorList>
    </citation>
    <scope>NUCLEOTIDE SEQUENCE [LARGE SCALE GENOMIC DNA]</scope>
    <source>
        <strain evidence="1 2">A 37-1-2</strain>
    </source>
</reference>
<sequence length="49" mass="5495">MLYFKYIDCGVLHLSVNFDYINNCVGWGMVTLGCGLKTKVILLFSFSLG</sequence>